<comment type="caution">
    <text evidence="1">The sequence shown here is derived from an EMBL/GenBank/DDBJ whole genome shotgun (WGS) entry which is preliminary data.</text>
</comment>
<gene>
    <name evidence="1" type="ORF">RPERSI_LOCUS3030</name>
</gene>
<reference evidence="1" key="1">
    <citation type="submission" date="2021-06" db="EMBL/GenBank/DDBJ databases">
        <authorList>
            <person name="Kallberg Y."/>
            <person name="Tangrot J."/>
            <person name="Rosling A."/>
        </authorList>
    </citation>
    <scope>NUCLEOTIDE SEQUENCE</scope>
    <source>
        <strain evidence="1">MA461A</strain>
    </source>
</reference>
<feature type="non-terminal residue" evidence="1">
    <location>
        <position position="1"/>
    </location>
</feature>
<keyword evidence="2" id="KW-1185">Reference proteome</keyword>
<sequence length="191" mass="22284">EYGLDDKKARVICMDYRDIPRRPKYDKITCLEMAEHVGVRLFSSFLSQVRDMLEDDGLFFLQIAGLRRTWQYEDLIWGLFMAKYIFPGADASCPLNWVINQLECAGFEIQTVDTIGVHYSGTIFRWYQNWLKNKDTIIDKYGKRIWEIFLAWSTIISRQGSATCYQITAHKNSNAFDRAGLISGRLRAQDQ</sequence>
<organism evidence="1 2">
    <name type="scientific">Racocetra persica</name>
    <dbReference type="NCBI Taxonomy" id="160502"/>
    <lineage>
        <taxon>Eukaryota</taxon>
        <taxon>Fungi</taxon>
        <taxon>Fungi incertae sedis</taxon>
        <taxon>Mucoromycota</taxon>
        <taxon>Glomeromycotina</taxon>
        <taxon>Glomeromycetes</taxon>
        <taxon>Diversisporales</taxon>
        <taxon>Gigasporaceae</taxon>
        <taxon>Racocetra</taxon>
    </lineage>
</organism>
<dbReference type="EMBL" id="CAJVQC010003548">
    <property type="protein sequence ID" value="CAG8528543.1"/>
    <property type="molecule type" value="Genomic_DNA"/>
</dbReference>
<proteinExistence type="predicted"/>
<name>A0ACA9LFY4_9GLOM</name>
<protein>
    <submittedName>
        <fullName evidence="1">21911_t:CDS:1</fullName>
    </submittedName>
</protein>
<accession>A0ACA9LFY4</accession>
<evidence type="ECO:0000313" key="2">
    <source>
        <dbReference type="Proteomes" id="UP000789920"/>
    </source>
</evidence>
<dbReference type="Proteomes" id="UP000789920">
    <property type="component" value="Unassembled WGS sequence"/>
</dbReference>
<evidence type="ECO:0000313" key="1">
    <source>
        <dbReference type="EMBL" id="CAG8528543.1"/>
    </source>
</evidence>